<protein>
    <submittedName>
        <fullName evidence="1">Sialyltransferase-like protein 5</fullName>
    </submittedName>
</protein>
<dbReference type="STRING" id="157652.A0A371HC61"/>
<comment type="caution">
    <text evidence="1">The sequence shown here is derived from an EMBL/GenBank/DDBJ whole genome shotgun (WGS) entry which is preliminary data.</text>
</comment>
<accession>A0A371HC61</accession>
<sequence length="119" mass="13690">MLATNLQMIELFSQTAHPSPGRSYSNDIISRDLFSHSFTTVPSKNTPSLQIENSETIHSSVQQCVGNRELRLIAHIIDHCKLILKCPEGTNNTWYNAQFKKFKPLEYNYDVYGTILLWE</sequence>
<proteinExistence type="predicted"/>
<dbReference type="GO" id="GO:0008373">
    <property type="term" value="F:sialyltransferase activity"/>
    <property type="evidence" value="ECO:0007669"/>
    <property type="project" value="InterPro"/>
</dbReference>
<reference evidence="1" key="1">
    <citation type="submission" date="2018-05" db="EMBL/GenBank/DDBJ databases">
        <title>Draft genome of Mucuna pruriens seed.</title>
        <authorList>
            <person name="Nnadi N.E."/>
            <person name="Vos R."/>
            <person name="Hasami M.H."/>
            <person name="Devisetty U.K."/>
            <person name="Aguiy J.C."/>
        </authorList>
    </citation>
    <scope>NUCLEOTIDE SEQUENCE [LARGE SCALE GENOMIC DNA]</scope>
    <source>
        <strain evidence="1">JCA_2017</strain>
    </source>
</reference>
<dbReference type="EMBL" id="QJKJ01003013">
    <property type="protein sequence ID" value="RDY00368.1"/>
    <property type="molecule type" value="Genomic_DNA"/>
</dbReference>
<dbReference type="InterPro" id="IPR044782">
    <property type="entry name" value="SIA1/STLP5"/>
</dbReference>
<evidence type="ECO:0000313" key="2">
    <source>
        <dbReference type="Proteomes" id="UP000257109"/>
    </source>
</evidence>
<dbReference type="PANTHER" id="PTHR47486">
    <property type="entry name" value="SIALYLTRANSFERASE-LIKE PROTEIN 1"/>
    <property type="match status" value="1"/>
</dbReference>
<evidence type="ECO:0000313" key="1">
    <source>
        <dbReference type="EMBL" id="RDY00368.1"/>
    </source>
</evidence>
<keyword evidence="2" id="KW-1185">Reference proteome</keyword>
<dbReference type="GO" id="GO:0009860">
    <property type="term" value="P:pollen tube growth"/>
    <property type="evidence" value="ECO:0007669"/>
    <property type="project" value="InterPro"/>
</dbReference>
<organism evidence="1 2">
    <name type="scientific">Mucuna pruriens</name>
    <name type="common">Velvet bean</name>
    <name type="synonym">Dolichos pruriens</name>
    <dbReference type="NCBI Taxonomy" id="157652"/>
    <lineage>
        <taxon>Eukaryota</taxon>
        <taxon>Viridiplantae</taxon>
        <taxon>Streptophyta</taxon>
        <taxon>Embryophyta</taxon>
        <taxon>Tracheophyta</taxon>
        <taxon>Spermatophyta</taxon>
        <taxon>Magnoliopsida</taxon>
        <taxon>eudicotyledons</taxon>
        <taxon>Gunneridae</taxon>
        <taxon>Pentapetalae</taxon>
        <taxon>rosids</taxon>
        <taxon>fabids</taxon>
        <taxon>Fabales</taxon>
        <taxon>Fabaceae</taxon>
        <taxon>Papilionoideae</taxon>
        <taxon>50 kb inversion clade</taxon>
        <taxon>NPAAA clade</taxon>
        <taxon>indigoferoid/millettioid clade</taxon>
        <taxon>Phaseoleae</taxon>
        <taxon>Mucuna</taxon>
    </lineage>
</organism>
<feature type="non-terminal residue" evidence="1">
    <location>
        <position position="1"/>
    </location>
</feature>
<dbReference type="GO" id="GO:0009846">
    <property type="term" value="P:pollen germination"/>
    <property type="evidence" value="ECO:0007669"/>
    <property type="project" value="InterPro"/>
</dbReference>
<gene>
    <name evidence="1" type="primary">STLP5</name>
    <name evidence="1" type="ORF">CR513_16458</name>
</gene>
<name>A0A371HC61_MUCPR</name>
<dbReference type="AlphaFoldDB" id="A0A371HC61"/>
<dbReference type="Proteomes" id="UP000257109">
    <property type="component" value="Unassembled WGS sequence"/>
</dbReference>
<dbReference type="PANTHER" id="PTHR47486:SF1">
    <property type="entry name" value="SIALYLTRANSFERASE-LIKE PROTEIN 1"/>
    <property type="match status" value="1"/>
</dbReference>